<accession>A0ABV9S5E7</accession>
<sequence length="74" mass="7909">MRVRTLSGYGLSNVNPAGRRRSRDGVCIVIIGTADDQGVMVLKYPDKGHDPKTIDAACGLLTLLGERVVENLGV</sequence>
<dbReference type="Proteomes" id="UP001595859">
    <property type="component" value="Unassembled WGS sequence"/>
</dbReference>
<evidence type="ECO:0008006" key="3">
    <source>
        <dbReference type="Google" id="ProtNLM"/>
    </source>
</evidence>
<reference evidence="2" key="1">
    <citation type="journal article" date="2019" name="Int. J. Syst. Evol. Microbiol.">
        <title>The Global Catalogue of Microorganisms (GCM) 10K type strain sequencing project: providing services to taxonomists for standard genome sequencing and annotation.</title>
        <authorList>
            <consortium name="The Broad Institute Genomics Platform"/>
            <consortium name="The Broad Institute Genome Sequencing Center for Infectious Disease"/>
            <person name="Wu L."/>
            <person name="Ma J."/>
        </authorList>
    </citation>
    <scope>NUCLEOTIDE SEQUENCE [LARGE SCALE GENOMIC DNA]</scope>
    <source>
        <strain evidence="2">ZS-22-S1</strain>
    </source>
</reference>
<evidence type="ECO:0000313" key="1">
    <source>
        <dbReference type="EMBL" id="MFC4856927.1"/>
    </source>
</evidence>
<gene>
    <name evidence="1" type="ORF">ACFPCV_25800</name>
</gene>
<evidence type="ECO:0000313" key="2">
    <source>
        <dbReference type="Proteomes" id="UP001595859"/>
    </source>
</evidence>
<dbReference type="RefSeq" id="WP_378058917.1">
    <property type="nucleotide sequence ID" value="NZ_JBHSIS010000014.1"/>
</dbReference>
<comment type="caution">
    <text evidence="1">The sequence shown here is derived from an EMBL/GenBank/DDBJ whole genome shotgun (WGS) entry which is preliminary data.</text>
</comment>
<dbReference type="EMBL" id="JBHSIS010000014">
    <property type="protein sequence ID" value="MFC4856927.1"/>
    <property type="molecule type" value="Genomic_DNA"/>
</dbReference>
<proteinExistence type="predicted"/>
<keyword evidence="2" id="KW-1185">Reference proteome</keyword>
<protein>
    <recommendedName>
        <fullName evidence="3">CinA C-terminal domain-containing protein</fullName>
    </recommendedName>
</protein>
<organism evidence="1 2">
    <name type="scientific">Actinophytocola glycyrrhizae</name>
    <dbReference type="NCBI Taxonomy" id="2044873"/>
    <lineage>
        <taxon>Bacteria</taxon>
        <taxon>Bacillati</taxon>
        <taxon>Actinomycetota</taxon>
        <taxon>Actinomycetes</taxon>
        <taxon>Pseudonocardiales</taxon>
        <taxon>Pseudonocardiaceae</taxon>
    </lineage>
</organism>
<name>A0ABV9S5E7_9PSEU</name>